<dbReference type="AlphaFoldDB" id="A0ABD3X9U8"/>
<organism evidence="1 2">
    <name type="scientific">Sinanodonta woodiana</name>
    <name type="common">Chinese pond mussel</name>
    <name type="synonym">Anodonta woodiana</name>
    <dbReference type="NCBI Taxonomy" id="1069815"/>
    <lineage>
        <taxon>Eukaryota</taxon>
        <taxon>Metazoa</taxon>
        <taxon>Spiralia</taxon>
        <taxon>Lophotrochozoa</taxon>
        <taxon>Mollusca</taxon>
        <taxon>Bivalvia</taxon>
        <taxon>Autobranchia</taxon>
        <taxon>Heteroconchia</taxon>
        <taxon>Palaeoheterodonta</taxon>
        <taxon>Unionida</taxon>
        <taxon>Unionoidea</taxon>
        <taxon>Unionidae</taxon>
        <taxon>Unioninae</taxon>
        <taxon>Sinanodonta</taxon>
    </lineage>
</organism>
<comment type="caution">
    <text evidence="1">The sequence shown here is derived from an EMBL/GenBank/DDBJ whole genome shotgun (WGS) entry which is preliminary data.</text>
</comment>
<reference evidence="1 2" key="1">
    <citation type="submission" date="2024-11" db="EMBL/GenBank/DDBJ databases">
        <title>Chromosome-level genome assembly of the freshwater bivalve Anodonta woodiana.</title>
        <authorList>
            <person name="Chen X."/>
        </authorList>
    </citation>
    <scope>NUCLEOTIDE SEQUENCE [LARGE SCALE GENOMIC DNA]</scope>
    <source>
        <strain evidence="1">MN2024</strain>
        <tissue evidence="1">Gills</tissue>
    </source>
</reference>
<name>A0ABD3X9U8_SINWO</name>
<proteinExistence type="predicted"/>
<dbReference type="Gene3D" id="3.90.70.80">
    <property type="match status" value="1"/>
</dbReference>
<sequence>MDNYFDHINGIPLTTSDDGDCLFNAISILLCGNETMSVKLRYNMCIKLVPSWEQYMTYSLSP</sequence>
<dbReference type="EMBL" id="JBJQND010000003">
    <property type="protein sequence ID" value="KAL3882228.1"/>
    <property type="molecule type" value="Genomic_DNA"/>
</dbReference>
<dbReference type="Proteomes" id="UP001634394">
    <property type="component" value="Unassembled WGS sequence"/>
</dbReference>
<keyword evidence="2" id="KW-1185">Reference proteome</keyword>
<protein>
    <recommendedName>
        <fullName evidence="3">OTU domain-containing protein</fullName>
    </recommendedName>
</protein>
<evidence type="ECO:0000313" key="1">
    <source>
        <dbReference type="EMBL" id="KAL3882228.1"/>
    </source>
</evidence>
<gene>
    <name evidence="1" type="ORF">ACJMK2_028592</name>
</gene>
<accession>A0ABD3X9U8</accession>
<evidence type="ECO:0008006" key="3">
    <source>
        <dbReference type="Google" id="ProtNLM"/>
    </source>
</evidence>
<evidence type="ECO:0000313" key="2">
    <source>
        <dbReference type="Proteomes" id="UP001634394"/>
    </source>
</evidence>